<feature type="region of interest" description="Disordered" evidence="5">
    <location>
        <begin position="82"/>
        <end position="116"/>
    </location>
</feature>
<name>A0A0B5ASH2_9BACL</name>
<dbReference type="Pfam" id="PF06305">
    <property type="entry name" value="LapA_dom"/>
    <property type="match status" value="1"/>
</dbReference>
<keyword evidence="2 6" id="KW-0812">Transmembrane</keyword>
<feature type="compositionally biased region" description="Basic and acidic residues" evidence="5">
    <location>
        <begin position="82"/>
        <end position="106"/>
    </location>
</feature>
<feature type="domain" description="Lipopolysaccharide assembly protein A" evidence="7">
    <location>
        <begin position="24"/>
        <end position="85"/>
    </location>
</feature>
<organism evidence="8 9">
    <name type="scientific">Jeotgalibacillus malaysiensis</name>
    <dbReference type="NCBI Taxonomy" id="1508404"/>
    <lineage>
        <taxon>Bacteria</taxon>
        <taxon>Bacillati</taxon>
        <taxon>Bacillota</taxon>
        <taxon>Bacilli</taxon>
        <taxon>Bacillales</taxon>
        <taxon>Caryophanaceae</taxon>
        <taxon>Jeotgalibacillus</taxon>
    </lineage>
</organism>
<proteinExistence type="predicted"/>
<dbReference type="STRING" id="1508404.JMA_23100"/>
<gene>
    <name evidence="8" type="ORF">JMA_23100</name>
</gene>
<evidence type="ECO:0000256" key="1">
    <source>
        <dbReference type="ARBA" id="ARBA00022475"/>
    </source>
</evidence>
<evidence type="ECO:0000256" key="3">
    <source>
        <dbReference type="ARBA" id="ARBA00022989"/>
    </source>
</evidence>
<dbReference type="GO" id="GO:0005886">
    <property type="term" value="C:plasma membrane"/>
    <property type="evidence" value="ECO:0007669"/>
    <property type="project" value="InterPro"/>
</dbReference>
<evidence type="ECO:0000259" key="7">
    <source>
        <dbReference type="Pfam" id="PF06305"/>
    </source>
</evidence>
<dbReference type="PANTHER" id="PTHR41335:SF1">
    <property type="entry name" value="MEMBRANE PROTEIN"/>
    <property type="match status" value="1"/>
</dbReference>
<dbReference type="OrthoDB" id="2990728at2"/>
<dbReference type="KEGG" id="jeo:JMA_23100"/>
<sequence length="116" mass="12718">MKFQWTLILGIVFALIVAIFAVINVDPVTVNFGFSEAELPLILVILGSVLMGGIIMGSVGLFRLFIAQRKVKHLEAENKTLNEKLTEAERKQTGELPSRQDYRKTAPDSAGDSAAE</sequence>
<keyword evidence="1" id="KW-1003">Cell membrane</keyword>
<keyword evidence="3 6" id="KW-1133">Transmembrane helix</keyword>
<dbReference type="Proteomes" id="UP000031449">
    <property type="component" value="Chromosome"/>
</dbReference>
<dbReference type="BioCyc" id="JESP1508404:G14D9-11565-MONOMER"/>
<evidence type="ECO:0000256" key="2">
    <source>
        <dbReference type="ARBA" id="ARBA00022692"/>
    </source>
</evidence>
<accession>A0A0B5ASH2</accession>
<dbReference type="PANTHER" id="PTHR41335">
    <property type="entry name" value="MEMBRANE PROTEIN-RELATED"/>
    <property type="match status" value="1"/>
</dbReference>
<evidence type="ECO:0000256" key="4">
    <source>
        <dbReference type="ARBA" id="ARBA00023136"/>
    </source>
</evidence>
<dbReference type="InterPro" id="IPR010445">
    <property type="entry name" value="LapA_dom"/>
</dbReference>
<protein>
    <recommendedName>
        <fullName evidence="7">Lipopolysaccharide assembly protein A domain-containing protein</fullName>
    </recommendedName>
</protein>
<keyword evidence="9" id="KW-1185">Reference proteome</keyword>
<evidence type="ECO:0000256" key="5">
    <source>
        <dbReference type="SAM" id="MobiDB-lite"/>
    </source>
</evidence>
<dbReference type="EMBL" id="CP009416">
    <property type="protein sequence ID" value="AJD91627.1"/>
    <property type="molecule type" value="Genomic_DNA"/>
</dbReference>
<dbReference type="AlphaFoldDB" id="A0A0B5ASH2"/>
<keyword evidence="4 6" id="KW-0472">Membrane</keyword>
<dbReference type="HOGENOM" id="CLU_142842_2_0_9"/>
<evidence type="ECO:0000313" key="9">
    <source>
        <dbReference type="Proteomes" id="UP000031449"/>
    </source>
</evidence>
<evidence type="ECO:0000256" key="6">
    <source>
        <dbReference type="SAM" id="Phobius"/>
    </source>
</evidence>
<feature type="transmembrane region" description="Helical" evidence="6">
    <location>
        <begin position="7"/>
        <end position="25"/>
    </location>
</feature>
<reference evidence="8 9" key="1">
    <citation type="submission" date="2014-08" db="EMBL/GenBank/DDBJ databases">
        <title>Complete genome of a marine bacteria Jeotgalibacillus malaysiensis.</title>
        <authorList>
            <person name="Yaakop A.S."/>
            <person name="Chan K.-G."/>
            <person name="Goh K.M."/>
        </authorList>
    </citation>
    <scope>NUCLEOTIDE SEQUENCE [LARGE SCALE GENOMIC DNA]</scope>
    <source>
        <strain evidence="8 9">D5</strain>
    </source>
</reference>
<evidence type="ECO:0000313" key="8">
    <source>
        <dbReference type="EMBL" id="AJD91627.1"/>
    </source>
</evidence>
<feature type="transmembrane region" description="Helical" evidence="6">
    <location>
        <begin position="41"/>
        <end position="66"/>
    </location>
</feature>